<dbReference type="PROSITE" id="PS00041">
    <property type="entry name" value="HTH_ARAC_FAMILY_1"/>
    <property type="match status" value="1"/>
</dbReference>
<dbReference type="PROSITE" id="PS01124">
    <property type="entry name" value="HTH_ARAC_FAMILY_2"/>
    <property type="match status" value="1"/>
</dbReference>
<keyword evidence="3" id="KW-0804">Transcription</keyword>
<protein>
    <submittedName>
        <fullName evidence="6">Transcriptional regulator, AraC family protein</fullName>
    </submittedName>
</protein>
<organism evidence="6 7">
    <name type="scientific">Photobacterium profundum 3TCK</name>
    <dbReference type="NCBI Taxonomy" id="314280"/>
    <lineage>
        <taxon>Bacteria</taxon>
        <taxon>Pseudomonadati</taxon>
        <taxon>Pseudomonadota</taxon>
        <taxon>Gammaproteobacteria</taxon>
        <taxon>Vibrionales</taxon>
        <taxon>Vibrionaceae</taxon>
        <taxon>Photobacterium</taxon>
    </lineage>
</organism>
<feature type="compositionally biased region" description="Polar residues" evidence="4">
    <location>
        <begin position="14"/>
        <end position="30"/>
    </location>
</feature>
<dbReference type="GO" id="GO:0003700">
    <property type="term" value="F:DNA-binding transcription factor activity"/>
    <property type="evidence" value="ECO:0007669"/>
    <property type="project" value="InterPro"/>
</dbReference>
<keyword evidence="2" id="KW-0238">DNA-binding</keyword>
<gene>
    <name evidence="6" type="ORF">P3TCK_18142</name>
</gene>
<evidence type="ECO:0000313" key="6">
    <source>
        <dbReference type="EMBL" id="EAS43726.1"/>
    </source>
</evidence>
<sequence>MKNDVNEMFHDNMSHGTDSSPMGVESMSSTNPPPVTSMSIHKGWLNLLKQTAQQYQLDSQYYFDQLDTSRSQIDVREVRKIHHQMFQDSGDPLFSAHAAQRVNPLTFGCFSLTLWTAPTVLQLLKDASKYCVAIGSPIRLRFHETPQGDAELWIINHEPLNKESHITYVGVTLYISTILQIIHQTTEYSLPNVAVKVIKWPFPENEKLEFEKLMHCNISTGSPIRKICVQRQHLFHPLATSDPVLYPVTQTLLRQHTIELENSDIVLKVYKTLDDMPTLADLSGDKVAANMLISIRTLNRRLSEVGTCYRGVLEKYKLEKALQLLNQPSVNMTEIAFQLGFSDLSTFSRAFKRWTGTSPSHSSNRLNPVQEIL</sequence>
<feature type="compositionally biased region" description="Basic and acidic residues" evidence="4">
    <location>
        <begin position="1"/>
        <end position="13"/>
    </location>
</feature>
<dbReference type="HOGENOM" id="CLU_047522_2_0_6"/>
<dbReference type="InterPro" id="IPR018060">
    <property type="entry name" value="HTH_AraC"/>
</dbReference>
<dbReference type="AlphaFoldDB" id="Q1Z540"/>
<evidence type="ECO:0000256" key="2">
    <source>
        <dbReference type="ARBA" id="ARBA00023125"/>
    </source>
</evidence>
<dbReference type="Proteomes" id="UP000003789">
    <property type="component" value="Unassembled WGS sequence"/>
</dbReference>
<evidence type="ECO:0000256" key="4">
    <source>
        <dbReference type="SAM" id="MobiDB-lite"/>
    </source>
</evidence>
<dbReference type="InterPro" id="IPR009057">
    <property type="entry name" value="Homeodomain-like_sf"/>
</dbReference>
<name>Q1Z540_9GAMM</name>
<dbReference type="InterPro" id="IPR032687">
    <property type="entry name" value="AraC-type_N"/>
</dbReference>
<evidence type="ECO:0000256" key="3">
    <source>
        <dbReference type="ARBA" id="ARBA00023163"/>
    </source>
</evidence>
<comment type="caution">
    <text evidence="6">The sequence shown here is derived from an EMBL/GenBank/DDBJ whole genome shotgun (WGS) entry which is preliminary data.</text>
</comment>
<keyword evidence="1" id="KW-0805">Transcription regulation</keyword>
<dbReference type="PANTHER" id="PTHR47894:SF1">
    <property type="entry name" value="HTH-TYPE TRANSCRIPTIONAL REGULATOR VQSM"/>
    <property type="match status" value="1"/>
</dbReference>
<dbReference type="EMBL" id="AAPH01000009">
    <property type="protein sequence ID" value="EAS43726.1"/>
    <property type="molecule type" value="Genomic_DNA"/>
</dbReference>
<dbReference type="SMART" id="SM00342">
    <property type="entry name" value="HTH_ARAC"/>
    <property type="match status" value="1"/>
</dbReference>
<reference evidence="6 7" key="1">
    <citation type="submission" date="2006-03" db="EMBL/GenBank/DDBJ databases">
        <authorList>
            <person name="Bartlett D.H."/>
            <person name="Valle G."/>
            <person name="Lauro F.M."/>
            <person name="Vezzi A."/>
            <person name="Simonato F."/>
            <person name="Eloe E."/>
            <person name="Vitulo N."/>
            <person name="Stratton T.K."/>
            <person name="D'angelo M."/>
            <person name="Ferriera S."/>
            <person name="Johnson J."/>
            <person name="Kravitz S."/>
            <person name="Beeson K."/>
            <person name="Sutton G."/>
            <person name="Rogers Y."/>
            <person name="Friedman R."/>
            <person name="Frazier M."/>
            <person name="Venter J.C."/>
        </authorList>
    </citation>
    <scope>NUCLEOTIDE SEQUENCE [LARGE SCALE GENOMIC DNA]</scope>
    <source>
        <strain evidence="6 7">3TCK</strain>
    </source>
</reference>
<evidence type="ECO:0000259" key="5">
    <source>
        <dbReference type="PROSITE" id="PS01124"/>
    </source>
</evidence>
<feature type="domain" description="HTH araC/xylS-type" evidence="5">
    <location>
        <begin position="263"/>
        <end position="365"/>
    </location>
</feature>
<accession>Q1Z540</accession>
<dbReference type="SUPFAM" id="SSF46689">
    <property type="entry name" value="Homeodomain-like"/>
    <property type="match status" value="1"/>
</dbReference>
<feature type="region of interest" description="Disordered" evidence="4">
    <location>
        <begin position="1"/>
        <end position="33"/>
    </location>
</feature>
<evidence type="ECO:0000256" key="1">
    <source>
        <dbReference type="ARBA" id="ARBA00023015"/>
    </source>
</evidence>
<dbReference type="Gene3D" id="1.10.10.60">
    <property type="entry name" value="Homeodomain-like"/>
    <property type="match status" value="1"/>
</dbReference>
<dbReference type="InterPro" id="IPR020449">
    <property type="entry name" value="Tscrpt_reg_AraC-type_HTH"/>
</dbReference>
<dbReference type="GO" id="GO:0000976">
    <property type="term" value="F:transcription cis-regulatory region binding"/>
    <property type="evidence" value="ECO:0007669"/>
    <property type="project" value="TreeGrafter"/>
</dbReference>
<proteinExistence type="predicted"/>
<dbReference type="PANTHER" id="PTHR47894">
    <property type="entry name" value="HTH-TYPE TRANSCRIPTIONAL REGULATOR GADX"/>
    <property type="match status" value="1"/>
</dbReference>
<dbReference type="InterPro" id="IPR018062">
    <property type="entry name" value="HTH_AraC-typ_CS"/>
</dbReference>
<dbReference type="Pfam" id="PF12625">
    <property type="entry name" value="Arabinose_bd"/>
    <property type="match status" value="1"/>
</dbReference>
<evidence type="ECO:0000313" key="7">
    <source>
        <dbReference type="Proteomes" id="UP000003789"/>
    </source>
</evidence>
<dbReference type="Pfam" id="PF12833">
    <property type="entry name" value="HTH_18"/>
    <property type="match status" value="1"/>
</dbReference>
<dbReference type="GO" id="GO:0005829">
    <property type="term" value="C:cytosol"/>
    <property type="evidence" value="ECO:0007669"/>
    <property type="project" value="TreeGrafter"/>
</dbReference>
<dbReference type="PRINTS" id="PR00032">
    <property type="entry name" value="HTHARAC"/>
</dbReference>